<dbReference type="STRING" id="1548208.AXK12_02680"/>
<protein>
    <recommendedName>
        <fullName evidence="3">PEP-CTERM protein-sorting domain-containing protein</fullName>
    </recommendedName>
</protein>
<organism evidence="1 2">
    <name type="scientific">Cephaloticoccus capnophilus</name>
    <dbReference type="NCBI Taxonomy" id="1548208"/>
    <lineage>
        <taxon>Bacteria</taxon>
        <taxon>Pseudomonadati</taxon>
        <taxon>Verrucomicrobiota</taxon>
        <taxon>Opitutia</taxon>
        <taxon>Opitutales</taxon>
        <taxon>Opitutaceae</taxon>
        <taxon>Cephaloticoccus</taxon>
    </lineage>
</organism>
<evidence type="ECO:0000313" key="2">
    <source>
        <dbReference type="Proteomes" id="UP000071392"/>
    </source>
</evidence>
<name>A0A139SQQ2_9BACT</name>
<comment type="caution">
    <text evidence="1">The sequence shown here is derived from an EMBL/GenBank/DDBJ whole genome shotgun (WGS) entry which is preliminary data.</text>
</comment>
<dbReference type="AlphaFoldDB" id="A0A139SQQ2"/>
<keyword evidence="2" id="KW-1185">Reference proteome</keyword>
<proteinExistence type="predicted"/>
<dbReference type="Proteomes" id="UP000071392">
    <property type="component" value="Unassembled WGS sequence"/>
</dbReference>
<reference evidence="1 2" key="1">
    <citation type="submission" date="2016-02" db="EMBL/GenBank/DDBJ databases">
        <authorList>
            <person name="Wen L."/>
            <person name="He K."/>
            <person name="Yang H."/>
        </authorList>
    </citation>
    <scope>NUCLEOTIDE SEQUENCE [LARGE SCALE GENOMIC DNA]</scope>
    <source>
        <strain evidence="1 2">CV41</strain>
    </source>
</reference>
<accession>A0A139SQQ2</accession>
<sequence>MLKEELEEDADDFFGEVIISGAQLTLKDGGRLTNAKRFLIKNGGTLFLDNSEAAHSNRLKSTAAVDLYAGTLAFDPGGSGSLTQELGHLTLLGGANQIDLHLGSASGSKFLAEAVSRAANAQTADPFLGRVWPTSTLNIRYIDPPNGSAPTNVDLEVPAGGASAGLIYAISGLSILPWATITHGSQVDWVQWEEGVSSVFKPLTTYYTGSPADWHGQHNVLIDASTAELIFDDPLSGFTQITSLKLANGGALVFGGTSDWNYLTLLSGGLLSTGSAGNQISGRGTISAGNDSPDTFYLHIHANLLVNGSIDLFSGSAPMIKTGEGTLRLTGDVWMQGGSLVINQGTVAFEQGYAMEFRTVSVGDGTGTDVLELPANHSNPITHLDAWWDPENKPTIFLHGTTHSMTPDSGEVDAAILRFGGGTIQHANLLHVEGRGTLDFAGDPDHAPNMFYLEEFTLADFDTTLLFIRHWEDGRDVLLVSHSQENIARINEEFLARIRFEGYTPDEGGATAQWVSWGDGTYWEIRPFPEPANYGALLGALGLGLFAWRRWKRGERAQHT</sequence>
<evidence type="ECO:0000313" key="1">
    <source>
        <dbReference type="EMBL" id="KXU36878.1"/>
    </source>
</evidence>
<evidence type="ECO:0008006" key="3">
    <source>
        <dbReference type="Google" id="ProtNLM"/>
    </source>
</evidence>
<dbReference type="EMBL" id="LSZP01000019">
    <property type="protein sequence ID" value="KXU36878.1"/>
    <property type="molecule type" value="Genomic_DNA"/>
</dbReference>
<gene>
    <name evidence="1" type="ORF">AXK12_02680</name>
</gene>